<feature type="domain" description="BD-FAE-like" evidence="2">
    <location>
        <begin position="20"/>
        <end position="225"/>
    </location>
</feature>
<dbReference type="Gene3D" id="3.40.50.1820">
    <property type="entry name" value="alpha/beta hydrolase"/>
    <property type="match status" value="1"/>
</dbReference>
<name>A0ABP7AM84_9ACTN</name>
<keyword evidence="1" id="KW-0378">Hydrolase</keyword>
<organism evidence="3 4">
    <name type="scientific">Kineosporia mesophila</name>
    <dbReference type="NCBI Taxonomy" id="566012"/>
    <lineage>
        <taxon>Bacteria</taxon>
        <taxon>Bacillati</taxon>
        <taxon>Actinomycetota</taxon>
        <taxon>Actinomycetes</taxon>
        <taxon>Kineosporiales</taxon>
        <taxon>Kineosporiaceae</taxon>
        <taxon>Kineosporia</taxon>
    </lineage>
</organism>
<comment type="caution">
    <text evidence="3">The sequence shown here is derived from an EMBL/GenBank/DDBJ whole genome shotgun (WGS) entry which is preliminary data.</text>
</comment>
<dbReference type="PANTHER" id="PTHR48081:SF13">
    <property type="entry name" value="ALPHA_BETA HYDROLASE"/>
    <property type="match status" value="1"/>
</dbReference>
<evidence type="ECO:0000259" key="2">
    <source>
        <dbReference type="Pfam" id="PF20434"/>
    </source>
</evidence>
<proteinExistence type="predicted"/>
<dbReference type="SUPFAM" id="SSF53474">
    <property type="entry name" value="alpha/beta-Hydrolases"/>
    <property type="match status" value="1"/>
</dbReference>
<gene>
    <name evidence="3" type="ORF">GCM10022223_61870</name>
</gene>
<keyword evidence="4" id="KW-1185">Reference proteome</keyword>
<accession>A0ABP7AM84</accession>
<dbReference type="EMBL" id="BAAAZO010000012">
    <property type="protein sequence ID" value="GAA3635108.1"/>
    <property type="molecule type" value="Genomic_DNA"/>
</dbReference>
<evidence type="ECO:0000313" key="4">
    <source>
        <dbReference type="Proteomes" id="UP001501074"/>
    </source>
</evidence>
<dbReference type="InterPro" id="IPR049492">
    <property type="entry name" value="BD-FAE-like_dom"/>
</dbReference>
<dbReference type="InterPro" id="IPR050300">
    <property type="entry name" value="GDXG_lipolytic_enzyme"/>
</dbReference>
<dbReference type="Proteomes" id="UP001501074">
    <property type="component" value="Unassembled WGS sequence"/>
</dbReference>
<dbReference type="PANTHER" id="PTHR48081">
    <property type="entry name" value="AB HYDROLASE SUPERFAMILY PROTEIN C4A8.06C"/>
    <property type="match status" value="1"/>
</dbReference>
<evidence type="ECO:0000256" key="1">
    <source>
        <dbReference type="ARBA" id="ARBA00022801"/>
    </source>
</evidence>
<reference evidence="4" key="1">
    <citation type="journal article" date="2019" name="Int. J. Syst. Evol. Microbiol.">
        <title>The Global Catalogue of Microorganisms (GCM) 10K type strain sequencing project: providing services to taxonomists for standard genome sequencing and annotation.</title>
        <authorList>
            <consortium name="The Broad Institute Genomics Platform"/>
            <consortium name="The Broad Institute Genome Sequencing Center for Infectious Disease"/>
            <person name="Wu L."/>
            <person name="Ma J."/>
        </authorList>
    </citation>
    <scope>NUCLEOTIDE SEQUENCE [LARGE SCALE GENOMIC DNA]</scope>
    <source>
        <strain evidence="4">JCM 16902</strain>
    </source>
</reference>
<dbReference type="Pfam" id="PF20434">
    <property type="entry name" value="BD-FAE"/>
    <property type="match status" value="1"/>
</dbReference>
<dbReference type="InterPro" id="IPR029058">
    <property type="entry name" value="AB_hydrolase_fold"/>
</dbReference>
<protein>
    <recommendedName>
        <fullName evidence="2">BD-FAE-like domain-containing protein</fullName>
    </recommendedName>
</protein>
<evidence type="ECO:0000313" key="3">
    <source>
        <dbReference type="EMBL" id="GAA3635108.1"/>
    </source>
</evidence>
<sequence length="267" mass="28827">MRFWRAVEYATVPGFRPLLLDVYRPDTRAAVPAVIFVHGGGWHVGSRSSVGPTFADWLPSPLEQLAGKGFAVVSVDYRLTGEARFPAQLDDVTTALAWLRDRTDELGIDPQRIAVWGESAGGHLAALLGLTAEGVAAVVSWYGPSDLSEFPSDAAELGISVADPSAPDSREALLLGGRATEVPELAAQASPVARVHENAPPFLLIHGTADRFVPHRQSQRLAEALEAKRVDVRLRLLAGADHLWLGSPETARTAFDLTVEFLRERLA</sequence>